<dbReference type="EMBL" id="JAPUFD010000010">
    <property type="protein sequence ID" value="MDI1489925.1"/>
    <property type="molecule type" value="Genomic_DNA"/>
</dbReference>
<feature type="transmembrane region" description="Helical" evidence="2">
    <location>
        <begin position="52"/>
        <end position="77"/>
    </location>
</feature>
<keyword evidence="4" id="KW-1185">Reference proteome</keyword>
<organism evidence="3 4">
    <name type="scientific">Ramalina farinacea</name>
    <dbReference type="NCBI Taxonomy" id="258253"/>
    <lineage>
        <taxon>Eukaryota</taxon>
        <taxon>Fungi</taxon>
        <taxon>Dikarya</taxon>
        <taxon>Ascomycota</taxon>
        <taxon>Pezizomycotina</taxon>
        <taxon>Lecanoromycetes</taxon>
        <taxon>OSLEUM clade</taxon>
        <taxon>Lecanoromycetidae</taxon>
        <taxon>Lecanorales</taxon>
        <taxon>Lecanorineae</taxon>
        <taxon>Ramalinaceae</taxon>
        <taxon>Ramalina</taxon>
    </lineage>
</organism>
<keyword evidence="2" id="KW-1133">Transmembrane helix</keyword>
<evidence type="ECO:0000313" key="4">
    <source>
        <dbReference type="Proteomes" id="UP001161017"/>
    </source>
</evidence>
<sequence>MPRSLPQNILASTRELLLPMTMPELLNSFPLILTIFVFFADPERLRTIFPPLHYLTLGMVASTILYVVLGMGVMFTISLSLVDTALSVRLSTPELCLWLVLSECLIAMLDRYAGKPIFNMNAGKPRSISEWFHQQANKPRMKLQRFYSQTIRMAAGTFQWMFAPLYYSFLGLTGAAILSLVLGKSSAIAAILLGLRDTALLWRPSIPVFCLCLLLEACRTAIFVRHPLTLNGGKPRFMSRWLTQLARRPLTNLQHLLLKTKKLAARICQRLKPRTKRSPQLVPVAPEGREHRLQRWEDDLQELEIDLRETEDDLRSWDKDLRERDDNLRELERALREWEDGLREALQSMEDQAEGVCGYEE</sequence>
<accession>A0AA43QNX4</accession>
<keyword evidence="2" id="KW-0812">Transmembrane</keyword>
<reference evidence="3" key="1">
    <citation type="journal article" date="2023" name="Genome Biol. Evol.">
        <title>First Whole Genome Sequence and Flow Cytometry Genome Size Data for the Lichen-Forming Fungus Ramalina farinacea (Ascomycota).</title>
        <authorList>
            <person name="Llewellyn T."/>
            <person name="Mian S."/>
            <person name="Hill R."/>
            <person name="Leitch I.J."/>
            <person name="Gaya E."/>
        </authorList>
    </citation>
    <scope>NUCLEOTIDE SEQUENCE</scope>
    <source>
        <strain evidence="3">LIQ254RAFAR</strain>
    </source>
</reference>
<evidence type="ECO:0000256" key="1">
    <source>
        <dbReference type="SAM" id="Coils"/>
    </source>
</evidence>
<gene>
    <name evidence="3" type="ORF">OHK93_001124</name>
</gene>
<feature type="coiled-coil region" evidence="1">
    <location>
        <begin position="293"/>
        <end position="348"/>
    </location>
</feature>
<dbReference type="AlphaFoldDB" id="A0AA43QNX4"/>
<proteinExistence type="predicted"/>
<comment type="caution">
    <text evidence="3">The sequence shown here is derived from an EMBL/GenBank/DDBJ whole genome shotgun (WGS) entry which is preliminary data.</text>
</comment>
<evidence type="ECO:0000313" key="3">
    <source>
        <dbReference type="EMBL" id="MDI1489925.1"/>
    </source>
</evidence>
<dbReference type="Proteomes" id="UP001161017">
    <property type="component" value="Unassembled WGS sequence"/>
</dbReference>
<name>A0AA43QNX4_9LECA</name>
<evidence type="ECO:0000256" key="2">
    <source>
        <dbReference type="SAM" id="Phobius"/>
    </source>
</evidence>
<protein>
    <submittedName>
        <fullName evidence="3">Uncharacterized protein</fullName>
    </submittedName>
</protein>
<keyword evidence="1" id="KW-0175">Coiled coil</keyword>
<feature type="transmembrane region" description="Helical" evidence="2">
    <location>
        <begin position="20"/>
        <end position="40"/>
    </location>
</feature>
<keyword evidence="2" id="KW-0472">Membrane</keyword>